<dbReference type="InterPro" id="IPR050121">
    <property type="entry name" value="Cytochrome_P450_monoxygenase"/>
</dbReference>
<dbReference type="InterPro" id="IPR036396">
    <property type="entry name" value="Cyt_P450_sf"/>
</dbReference>
<comment type="cofactor">
    <cofactor evidence="1">
        <name>heme</name>
        <dbReference type="ChEBI" id="CHEBI:30413"/>
    </cofactor>
</comment>
<keyword evidence="6" id="KW-0503">Monooxygenase</keyword>
<dbReference type="InterPro" id="IPR001128">
    <property type="entry name" value="Cyt_P450"/>
</dbReference>
<name>R1EML1_BOTPV</name>
<dbReference type="Gene3D" id="1.10.630.10">
    <property type="entry name" value="Cytochrome P450"/>
    <property type="match status" value="1"/>
</dbReference>
<evidence type="ECO:0000256" key="1">
    <source>
        <dbReference type="ARBA" id="ARBA00001971"/>
    </source>
</evidence>
<dbReference type="GO" id="GO:0004497">
    <property type="term" value="F:monooxygenase activity"/>
    <property type="evidence" value="ECO:0007669"/>
    <property type="project" value="UniProtKB-KW"/>
</dbReference>
<evidence type="ECO:0000313" key="8">
    <source>
        <dbReference type="Proteomes" id="UP000013521"/>
    </source>
</evidence>
<evidence type="ECO:0000256" key="5">
    <source>
        <dbReference type="ARBA" id="ARBA00023004"/>
    </source>
</evidence>
<dbReference type="OrthoDB" id="3945418at2759"/>
<dbReference type="EMBL" id="KB916166">
    <property type="protein sequence ID" value="EOD48802.1"/>
    <property type="molecule type" value="Genomic_DNA"/>
</dbReference>
<dbReference type="eggNOG" id="KOG0158">
    <property type="taxonomic scope" value="Eukaryota"/>
</dbReference>
<dbReference type="SUPFAM" id="SSF48264">
    <property type="entry name" value="Cytochrome P450"/>
    <property type="match status" value="1"/>
</dbReference>
<gene>
    <name evidence="7" type="ORF">UCRNP2_4455</name>
</gene>
<keyword evidence="5" id="KW-0408">Iron</keyword>
<comment type="similarity">
    <text evidence="2">Belongs to the cytochrome P450 family.</text>
</comment>
<dbReference type="Pfam" id="PF00067">
    <property type="entry name" value="p450"/>
    <property type="match status" value="1"/>
</dbReference>
<evidence type="ECO:0000256" key="2">
    <source>
        <dbReference type="ARBA" id="ARBA00010617"/>
    </source>
</evidence>
<dbReference type="HOGENOM" id="CLU_1427829_0_0_1"/>
<keyword evidence="4" id="KW-0560">Oxidoreductase</keyword>
<evidence type="ECO:0000313" key="7">
    <source>
        <dbReference type="EMBL" id="EOD48802.1"/>
    </source>
</evidence>
<accession>R1EML1</accession>
<dbReference type="Proteomes" id="UP000013521">
    <property type="component" value="Unassembled WGS sequence"/>
</dbReference>
<dbReference type="PANTHER" id="PTHR24305:SF157">
    <property type="entry name" value="N-ACETYLTRYPTOPHAN 6-HYDROXYLASE IVOC-RELATED"/>
    <property type="match status" value="1"/>
</dbReference>
<evidence type="ECO:0000256" key="4">
    <source>
        <dbReference type="ARBA" id="ARBA00023002"/>
    </source>
</evidence>
<dbReference type="PANTHER" id="PTHR24305">
    <property type="entry name" value="CYTOCHROME P450"/>
    <property type="match status" value="1"/>
</dbReference>
<dbReference type="GO" id="GO:0005506">
    <property type="term" value="F:iron ion binding"/>
    <property type="evidence" value="ECO:0007669"/>
    <property type="project" value="InterPro"/>
</dbReference>
<dbReference type="GO" id="GO:0020037">
    <property type="term" value="F:heme binding"/>
    <property type="evidence" value="ECO:0007669"/>
    <property type="project" value="InterPro"/>
</dbReference>
<keyword evidence="3" id="KW-0479">Metal-binding</keyword>
<evidence type="ECO:0000256" key="3">
    <source>
        <dbReference type="ARBA" id="ARBA00022723"/>
    </source>
</evidence>
<dbReference type="OMA" id="FRIDIRK"/>
<reference evidence="8" key="1">
    <citation type="journal article" date="2013" name="Genome Announc.">
        <title>Draft genome sequence of Neofusicoccum parvum isolate UCR-NP2, a fungal vascular pathogen associated with grapevine cankers.</title>
        <authorList>
            <person name="Blanco-Ulate B."/>
            <person name="Rolshausen P."/>
            <person name="Cantu D."/>
        </authorList>
    </citation>
    <scope>NUCLEOTIDE SEQUENCE [LARGE SCALE GENOMIC DNA]</scope>
    <source>
        <strain evidence="8">UCR-NP2</strain>
    </source>
</reference>
<sequence length="196" mass="21407">MLFYSIPTSVMNWMNPDWEIWRTFRIDIRKHVRRIKEEISSGAPKLSQPDRATVFSEILTNPNLPEAEKDAERLSREAQVTVQAGIETVSWSLTTNLTYLLSTPSALNRLHAELAAAIPTASAAAVPGWPALEQLPYLSACVHEGLRLGYGVVTRLARVPQDEPLAYAEPGGRAWSIPPGTPSGVCGAVYRAGDVG</sequence>
<proteinExistence type="inferred from homology"/>
<dbReference type="GO" id="GO:0016705">
    <property type="term" value="F:oxidoreductase activity, acting on paired donors, with incorporation or reduction of molecular oxygen"/>
    <property type="evidence" value="ECO:0007669"/>
    <property type="project" value="InterPro"/>
</dbReference>
<evidence type="ECO:0000256" key="6">
    <source>
        <dbReference type="ARBA" id="ARBA00023033"/>
    </source>
</evidence>
<dbReference type="AlphaFoldDB" id="R1EML1"/>
<protein>
    <submittedName>
        <fullName evidence="7">Putative cytochrome p450 protein</fullName>
    </submittedName>
</protein>
<organism evidence="7 8">
    <name type="scientific">Botryosphaeria parva (strain UCR-NP2)</name>
    <name type="common">Grapevine canker fungus</name>
    <name type="synonym">Neofusicoccum parvum</name>
    <dbReference type="NCBI Taxonomy" id="1287680"/>
    <lineage>
        <taxon>Eukaryota</taxon>
        <taxon>Fungi</taxon>
        <taxon>Dikarya</taxon>
        <taxon>Ascomycota</taxon>
        <taxon>Pezizomycotina</taxon>
        <taxon>Dothideomycetes</taxon>
        <taxon>Dothideomycetes incertae sedis</taxon>
        <taxon>Botryosphaeriales</taxon>
        <taxon>Botryosphaeriaceae</taxon>
        <taxon>Neofusicoccum</taxon>
    </lineage>
</organism>
<dbReference type="KEGG" id="npa:UCRNP2_4455"/>